<dbReference type="RefSeq" id="WP_065142498.1">
    <property type="nucleotide sequence ID" value="NZ_LZLS01000023.1"/>
</dbReference>
<dbReference type="AlphaFoldDB" id="A0A1A3P908"/>
<evidence type="ECO:0000313" key="1">
    <source>
        <dbReference type="EMBL" id="OBK30646.1"/>
    </source>
</evidence>
<evidence type="ECO:0000313" key="2">
    <source>
        <dbReference type="Proteomes" id="UP000093928"/>
    </source>
</evidence>
<dbReference type="Pfam" id="PF12900">
    <property type="entry name" value="Pyridox_ox_2"/>
    <property type="match status" value="1"/>
</dbReference>
<reference evidence="1 2" key="1">
    <citation type="submission" date="2016-06" db="EMBL/GenBank/DDBJ databases">
        <authorList>
            <person name="Kjaerup R.B."/>
            <person name="Dalgaard T.S."/>
            <person name="Juul-Madsen H.R."/>
        </authorList>
    </citation>
    <scope>NUCLEOTIDE SEQUENCE [LARGE SCALE GENOMIC DNA]</scope>
    <source>
        <strain evidence="1 2">1165133.8</strain>
    </source>
</reference>
<name>A0A1A3P908_MYCAS</name>
<comment type="caution">
    <text evidence="1">The sequence shown here is derived from an EMBL/GenBank/DDBJ whole genome shotgun (WGS) entry which is preliminary data.</text>
</comment>
<sequence>MTDEPITVLSESQSWDLLGTATLGRLVTNFAGEPEIFPVNYVVQHRSILFRTAAGTKLFSAIANRTVLFEADDHTVEQGWSVIVRGRAQLLKTDADIAEADRAGLYPWIATVKPNYVRVVPSDITGRRFVFGPEPDRNETVS</sequence>
<dbReference type="EMBL" id="LZLS01000023">
    <property type="protein sequence ID" value="OBK30646.1"/>
    <property type="molecule type" value="Genomic_DNA"/>
</dbReference>
<dbReference type="SUPFAM" id="SSF50475">
    <property type="entry name" value="FMN-binding split barrel"/>
    <property type="match status" value="1"/>
</dbReference>
<organism evidence="1 2">
    <name type="scientific">Mycobacterium asiaticum</name>
    <dbReference type="NCBI Taxonomy" id="1790"/>
    <lineage>
        <taxon>Bacteria</taxon>
        <taxon>Bacillati</taxon>
        <taxon>Actinomycetota</taxon>
        <taxon>Actinomycetes</taxon>
        <taxon>Mycobacteriales</taxon>
        <taxon>Mycobacteriaceae</taxon>
        <taxon>Mycobacterium</taxon>
    </lineage>
</organism>
<protein>
    <submittedName>
        <fullName evidence="1">Pyridoxamine 5'-phosphate oxidase</fullName>
    </submittedName>
</protein>
<proteinExistence type="predicted"/>
<dbReference type="InterPro" id="IPR012349">
    <property type="entry name" value="Split_barrel_FMN-bd"/>
</dbReference>
<dbReference type="Gene3D" id="2.30.110.10">
    <property type="entry name" value="Electron Transport, Fmn-binding Protein, Chain A"/>
    <property type="match status" value="1"/>
</dbReference>
<dbReference type="InterPro" id="IPR024747">
    <property type="entry name" value="Pyridox_Oxase-rel"/>
</dbReference>
<dbReference type="Proteomes" id="UP000093928">
    <property type="component" value="Unassembled WGS sequence"/>
</dbReference>
<accession>A0A1A3P908</accession>
<gene>
    <name evidence="1" type="ORF">A5634_15220</name>
</gene>
<dbReference type="OrthoDB" id="7062584at2"/>